<feature type="repeat" description="HEAT" evidence="3">
    <location>
        <begin position="179"/>
        <end position="217"/>
    </location>
</feature>
<feature type="repeat" description="HEAT" evidence="3">
    <location>
        <begin position="257"/>
        <end position="294"/>
    </location>
</feature>
<feature type="repeat" description="HEAT" evidence="3">
    <location>
        <begin position="296"/>
        <end position="334"/>
    </location>
</feature>
<dbReference type="SUPFAM" id="SSF48371">
    <property type="entry name" value="ARM repeat"/>
    <property type="match status" value="1"/>
</dbReference>
<dbReference type="EMBL" id="BAABUK010000013">
    <property type="protein sequence ID" value="GAA5812436.1"/>
    <property type="molecule type" value="Genomic_DNA"/>
</dbReference>
<dbReference type="Proteomes" id="UP001473302">
    <property type="component" value="Unassembled WGS sequence"/>
</dbReference>
<feature type="domain" description="Phosphatase PP2A regulatory subunit A/Splicing factor 3B subunit 1-like HEAT repeat" evidence="4">
    <location>
        <begin position="218"/>
        <end position="285"/>
    </location>
</feature>
<organism evidence="5 6">
    <name type="scientific">Mucor flavus</name>
    <dbReference type="NCBI Taxonomy" id="439312"/>
    <lineage>
        <taxon>Eukaryota</taxon>
        <taxon>Fungi</taxon>
        <taxon>Fungi incertae sedis</taxon>
        <taxon>Mucoromycota</taxon>
        <taxon>Mucoromycotina</taxon>
        <taxon>Mucoromycetes</taxon>
        <taxon>Mucorales</taxon>
        <taxon>Mucorineae</taxon>
        <taxon>Mucoraceae</taxon>
        <taxon>Mucor</taxon>
    </lineage>
</organism>
<keyword evidence="1" id="KW-0677">Repeat</keyword>
<dbReference type="Gene3D" id="1.25.10.10">
    <property type="entry name" value="Leucine-rich Repeat Variant"/>
    <property type="match status" value="1"/>
</dbReference>
<comment type="caution">
    <text evidence="5">The sequence shown here is derived from an EMBL/GenBank/DDBJ whole genome shotgun (WGS) entry which is preliminary data.</text>
</comment>
<dbReference type="InterPro" id="IPR051023">
    <property type="entry name" value="PP2A_Regulatory_Subunit_A"/>
</dbReference>
<evidence type="ECO:0000256" key="2">
    <source>
        <dbReference type="ARBA" id="ARBA00038332"/>
    </source>
</evidence>
<dbReference type="InterPro" id="IPR016024">
    <property type="entry name" value="ARM-type_fold"/>
</dbReference>
<proteinExistence type="inferred from homology"/>
<dbReference type="PROSITE" id="PS50077">
    <property type="entry name" value="HEAT_REPEAT"/>
    <property type="match status" value="5"/>
</dbReference>
<reference evidence="5 6" key="1">
    <citation type="submission" date="2024-04" db="EMBL/GenBank/DDBJ databases">
        <title>genome sequences of Mucor flavus KT1a and Helicostylum pulchrum KT1b strains isolated from the surface of a dry-aged beef.</title>
        <authorList>
            <person name="Toyotome T."/>
            <person name="Hosono M."/>
            <person name="Torimaru M."/>
            <person name="Fukuda K."/>
            <person name="Mikami N."/>
        </authorList>
    </citation>
    <scope>NUCLEOTIDE SEQUENCE [LARGE SCALE GENOMIC DNA]</scope>
    <source>
        <strain evidence="5 6">KT1a</strain>
    </source>
</reference>
<gene>
    <name evidence="5" type="ORF">MFLAVUS_005892</name>
</gene>
<dbReference type="PANTHER" id="PTHR10648">
    <property type="entry name" value="SERINE/THREONINE-PROTEIN PHOSPHATASE PP2A 65 KDA REGULATORY SUBUNIT"/>
    <property type="match status" value="1"/>
</dbReference>
<evidence type="ECO:0000256" key="3">
    <source>
        <dbReference type="PROSITE-ProRule" id="PRU00103"/>
    </source>
</evidence>
<feature type="repeat" description="HEAT" evidence="3">
    <location>
        <begin position="336"/>
        <end position="374"/>
    </location>
</feature>
<evidence type="ECO:0000313" key="5">
    <source>
        <dbReference type="EMBL" id="GAA5812436.1"/>
    </source>
</evidence>
<dbReference type="InterPro" id="IPR021133">
    <property type="entry name" value="HEAT_type_2"/>
</dbReference>
<dbReference type="Pfam" id="PF22646">
    <property type="entry name" value="PPP2R1A-like_HEAT"/>
    <property type="match status" value="1"/>
</dbReference>
<dbReference type="InterPro" id="IPR011989">
    <property type="entry name" value="ARM-like"/>
</dbReference>
<accession>A0ABP9Z031</accession>
<dbReference type="InterPro" id="IPR054573">
    <property type="entry name" value="PP2A/SF3B1-like_HEAT"/>
</dbReference>
<sequence>MDIEYMDEDTLVPRLENVAFTLISELKSEQVSQRLHALNKISLIAKALGAERTRARLVPYLSEMKNDEESVLLLLAEQLIKLVEQVGGSSYVHVLLSPLENIALFTDLVHDSDEIVRSAALKNLPKLFIELEPDQLLTKGYTWLETLLEDDQDSVRVFTIDALITLSQLIDDEQKRKYVVPILHKLSIDSSWRVRYVLVHKYTSLVGLVLDQAVKDQFIIPFQQLMADTEGEVRDATVFQLVKFSSFLNQDQIIQYIVPAIESFVNNEDKQTRDAISTEITGISVLIGNEGTTRCLLPLVLKLLLDEDPQVKLNIISKLDVVIQVFGSNNNLSQHIIPAISSLSKDKNWRTRLTMIELTSFITDLMGKKFFHNQLWNIYIAWLNDPVFSIRKAASINLKDLTLLLGPKFVKQTLLDCLVEMSVQNHYKERITALFALTSITEVLSVQDTVEYILPILLALAKDAVPNIRFNVAKSLETLTGQLKKTPIYKTKVKPVLEKLAKDTDHDVSFFAKRAIEYGESFTRPNL</sequence>
<evidence type="ECO:0000313" key="6">
    <source>
        <dbReference type="Proteomes" id="UP001473302"/>
    </source>
</evidence>
<protein>
    <recommendedName>
        <fullName evidence="4">Phosphatase PP2A regulatory subunit A/Splicing factor 3B subunit 1-like HEAT repeat domain-containing protein</fullName>
    </recommendedName>
</protein>
<name>A0ABP9Z031_9FUNG</name>
<evidence type="ECO:0000256" key="1">
    <source>
        <dbReference type="ARBA" id="ARBA00022737"/>
    </source>
</evidence>
<feature type="repeat" description="HEAT" evidence="3">
    <location>
        <begin position="453"/>
        <end position="491"/>
    </location>
</feature>
<comment type="similarity">
    <text evidence="2">Belongs to the phosphatase 2A regulatory subunit A family.</text>
</comment>
<keyword evidence="6" id="KW-1185">Reference proteome</keyword>
<evidence type="ECO:0000259" key="4">
    <source>
        <dbReference type="Pfam" id="PF22646"/>
    </source>
</evidence>
<dbReference type="PANTHER" id="PTHR10648:SF4">
    <property type="entry name" value="PROTEIN PHOSPHATASE 2 (FORMERLY 2A), REGULATORY SUBUNIT A, BETA ISOFORM-RELATED"/>
    <property type="match status" value="1"/>
</dbReference>